<dbReference type="Pfam" id="PF05145">
    <property type="entry name" value="AbrB"/>
    <property type="match status" value="1"/>
</dbReference>
<keyword evidence="1" id="KW-0812">Transmembrane</keyword>
<dbReference type="Proteomes" id="UP000199668">
    <property type="component" value="Unassembled WGS sequence"/>
</dbReference>
<dbReference type="OrthoDB" id="5460360at2"/>
<dbReference type="NCBIfam" id="TIGR03082">
    <property type="entry name" value="Gneg_AbrB_dup"/>
    <property type="match status" value="2"/>
</dbReference>
<dbReference type="STRING" id="266892.SAMN04488054_101207"/>
<feature type="transmembrane region" description="Helical" evidence="1">
    <location>
        <begin position="184"/>
        <end position="206"/>
    </location>
</feature>
<evidence type="ECO:0000256" key="1">
    <source>
        <dbReference type="SAM" id="Phobius"/>
    </source>
</evidence>
<dbReference type="InterPro" id="IPR007820">
    <property type="entry name" value="AbrB_fam"/>
</dbReference>
<evidence type="ECO:0008006" key="4">
    <source>
        <dbReference type="Google" id="ProtNLM"/>
    </source>
</evidence>
<proteinExistence type="predicted"/>
<dbReference type="InterPro" id="IPR017516">
    <property type="entry name" value="AbrB_dup"/>
</dbReference>
<reference evidence="2 3" key="1">
    <citation type="submission" date="2016-10" db="EMBL/GenBank/DDBJ databases">
        <authorList>
            <person name="de Groot N.N."/>
        </authorList>
    </citation>
    <scope>NUCLEOTIDE SEQUENCE [LARGE SCALE GENOMIC DNA]</scope>
    <source>
        <strain evidence="2 3">CGMCC 1.6134</strain>
    </source>
</reference>
<feature type="transmembrane region" description="Helical" evidence="1">
    <location>
        <begin position="266"/>
        <end position="289"/>
    </location>
</feature>
<evidence type="ECO:0000313" key="2">
    <source>
        <dbReference type="EMBL" id="SFL49108.1"/>
    </source>
</evidence>
<dbReference type="PANTHER" id="PTHR38457">
    <property type="entry name" value="REGULATOR ABRB-RELATED"/>
    <property type="match status" value="1"/>
</dbReference>
<dbReference type="GO" id="GO:0010468">
    <property type="term" value="P:regulation of gene expression"/>
    <property type="evidence" value="ECO:0007669"/>
    <property type="project" value="InterPro"/>
</dbReference>
<feature type="transmembrane region" description="Helical" evidence="1">
    <location>
        <begin position="213"/>
        <end position="230"/>
    </location>
</feature>
<dbReference type="GO" id="GO:0016020">
    <property type="term" value="C:membrane"/>
    <property type="evidence" value="ECO:0007669"/>
    <property type="project" value="InterPro"/>
</dbReference>
<feature type="transmembrane region" description="Helical" evidence="1">
    <location>
        <begin position="154"/>
        <end position="172"/>
    </location>
</feature>
<accession>A0A1I4I3S7</accession>
<keyword evidence="1" id="KW-1133">Transmembrane helix</keyword>
<keyword evidence="3" id="KW-1185">Reference proteome</keyword>
<dbReference type="EMBL" id="FOTY01000001">
    <property type="protein sequence ID" value="SFL49108.1"/>
    <property type="molecule type" value="Genomic_DNA"/>
</dbReference>
<sequence length="364" mass="39427">MKKTVRSLFPFGETMIMALAAGFLFQVLHLPLPWVLGPMSGLILWRGCTGRSLRWPAQGKNIGLLFVGYMIGVSVTTSTLIQIGKQLHLVALVTLLTIAVSILIGSLVFKKMGMKWADIIFGSIPGGLSQVAALSEEVQQVDATKVLFMQMIRIITVIFTVPFLVVHQAALTDGGSASSVYTPFLPWLSFSHIAVLLICGAAAYVISKTGFPVAFLTGPLFTVAVINIFFGTAADLPSFLTVTAQLLLGTHFGLQMDPGLIKRSKWIGVFTFLCSLTLVLLSLGMSVFLTNVTQMNMATAFLSTAPGGLAEMTVTGSGVGADLAMISGYQLFRILFILFLALPLIKWWFVRQEQDQLQNTQPRS</sequence>
<feature type="transmembrane region" description="Helical" evidence="1">
    <location>
        <begin position="89"/>
        <end position="109"/>
    </location>
</feature>
<dbReference type="RefSeq" id="WP_090925176.1">
    <property type="nucleotide sequence ID" value="NZ_FOTY01000001.1"/>
</dbReference>
<keyword evidence="1" id="KW-0472">Membrane</keyword>
<organism evidence="2 3">
    <name type="scientific">Salibacterium qingdaonense</name>
    <dbReference type="NCBI Taxonomy" id="266892"/>
    <lineage>
        <taxon>Bacteria</taxon>
        <taxon>Bacillati</taxon>
        <taxon>Bacillota</taxon>
        <taxon>Bacilli</taxon>
        <taxon>Bacillales</taxon>
        <taxon>Bacillaceae</taxon>
    </lineage>
</organism>
<gene>
    <name evidence="2" type="ORF">SAMN04488054_101207</name>
</gene>
<evidence type="ECO:0000313" key="3">
    <source>
        <dbReference type="Proteomes" id="UP000199668"/>
    </source>
</evidence>
<feature type="transmembrane region" description="Helical" evidence="1">
    <location>
        <begin position="61"/>
        <end position="83"/>
    </location>
</feature>
<name>A0A1I4I3S7_9BACI</name>
<protein>
    <recommendedName>
        <fullName evidence="4">AbrB family transcriptional regulator</fullName>
    </recommendedName>
</protein>
<dbReference type="PIRSF" id="PIRSF038991">
    <property type="entry name" value="Protein_AbrB"/>
    <property type="match status" value="1"/>
</dbReference>
<dbReference type="PANTHER" id="PTHR38457:SF1">
    <property type="entry name" value="REGULATOR ABRB-RELATED"/>
    <property type="match status" value="1"/>
</dbReference>
<dbReference type="AlphaFoldDB" id="A0A1I4I3S7"/>
<feature type="transmembrane region" description="Helical" evidence="1">
    <location>
        <begin position="331"/>
        <end position="349"/>
    </location>
</feature>